<reference evidence="2 3" key="1">
    <citation type="journal article" date="2013" name="Nature">
        <title>Insights into bilaterian evolution from three spiralian genomes.</title>
        <authorList>
            <person name="Simakov O."/>
            <person name="Marletaz F."/>
            <person name="Cho S.J."/>
            <person name="Edsinger-Gonzales E."/>
            <person name="Havlak P."/>
            <person name="Hellsten U."/>
            <person name="Kuo D.H."/>
            <person name="Larsson T."/>
            <person name="Lv J."/>
            <person name="Arendt D."/>
            <person name="Savage R."/>
            <person name="Osoegawa K."/>
            <person name="de Jong P."/>
            <person name="Grimwood J."/>
            <person name="Chapman J.A."/>
            <person name="Shapiro H."/>
            <person name="Aerts A."/>
            <person name="Otillar R.P."/>
            <person name="Terry A.Y."/>
            <person name="Boore J.L."/>
            <person name="Grigoriev I.V."/>
            <person name="Lindberg D.R."/>
            <person name="Seaver E.C."/>
            <person name="Weisblat D.A."/>
            <person name="Putnam N.H."/>
            <person name="Rokhsar D.S."/>
        </authorList>
    </citation>
    <scope>NUCLEOTIDE SEQUENCE [LARGE SCALE GENOMIC DNA]</scope>
</reference>
<dbReference type="OrthoDB" id="6161632at2759"/>
<dbReference type="Proteomes" id="UP000030746">
    <property type="component" value="Unassembled WGS sequence"/>
</dbReference>
<name>V4BIY4_LOTGI</name>
<accession>V4BIY4</accession>
<organism evidence="2 3">
    <name type="scientific">Lottia gigantea</name>
    <name type="common">Giant owl limpet</name>
    <dbReference type="NCBI Taxonomy" id="225164"/>
    <lineage>
        <taxon>Eukaryota</taxon>
        <taxon>Metazoa</taxon>
        <taxon>Spiralia</taxon>
        <taxon>Lophotrochozoa</taxon>
        <taxon>Mollusca</taxon>
        <taxon>Gastropoda</taxon>
        <taxon>Patellogastropoda</taxon>
        <taxon>Lottioidea</taxon>
        <taxon>Lottiidae</taxon>
        <taxon>Lottia</taxon>
    </lineage>
</organism>
<dbReference type="RefSeq" id="XP_009060703.1">
    <property type="nucleotide sequence ID" value="XM_009062455.1"/>
</dbReference>
<evidence type="ECO:0000313" key="2">
    <source>
        <dbReference type="EMBL" id="ESO88654.1"/>
    </source>
</evidence>
<evidence type="ECO:0000313" key="3">
    <source>
        <dbReference type="Proteomes" id="UP000030746"/>
    </source>
</evidence>
<dbReference type="HOGENOM" id="CLU_1490646_0_0_1"/>
<dbReference type="CTD" id="20240057"/>
<dbReference type="EMBL" id="KB202656">
    <property type="protein sequence ID" value="ESO88654.1"/>
    <property type="molecule type" value="Genomic_DNA"/>
</dbReference>
<sequence length="181" mass="21171">MGDKHLQDIYLHACINRQAPKRKRPRTGEKTDKKGGKQYTYTYNIKLSPTEMIHVCATAFTALHGIGTSRFKRIRSVTDLLPPTEGRGGHHEHPVLIADIRQQIKDQIASFPRRESHYSRKNNRNRQYLNESLTVKRMWLLYLEKYEPEQGLLYHNDRKSMDPQKAVRKGQTISQEELESD</sequence>
<dbReference type="GeneID" id="20240057"/>
<protein>
    <submittedName>
        <fullName evidence="2">Uncharacterized protein</fullName>
    </submittedName>
</protein>
<dbReference type="KEGG" id="lgi:LOTGIDRAFT_165438"/>
<dbReference type="OMA" id="VCKNAFC"/>
<evidence type="ECO:0000256" key="1">
    <source>
        <dbReference type="SAM" id="MobiDB-lite"/>
    </source>
</evidence>
<feature type="region of interest" description="Disordered" evidence="1">
    <location>
        <begin position="154"/>
        <end position="181"/>
    </location>
</feature>
<dbReference type="AlphaFoldDB" id="V4BIY4"/>
<proteinExistence type="predicted"/>
<gene>
    <name evidence="2" type="ORF">LOTGIDRAFT_165438</name>
</gene>
<keyword evidence="3" id="KW-1185">Reference proteome</keyword>